<dbReference type="GO" id="GO:0005737">
    <property type="term" value="C:cytoplasm"/>
    <property type="evidence" value="ECO:0007669"/>
    <property type="project" value="UniProtKB-SubCell"/>
</dbReference>
<comment type="subcellular location">
    <subcellularLocation>
        <location evidence="2">Cytoplasm</location>
    </subcellularLocation>
</comment>
<keyword evidence="2" id="KW-0996">Nickel insertion</keyword>
<evidence type="ECO:0000313" key="4">
    <source>
        <dbReference type="EMBL" id="PFG49045.1"/>
    </source>
</evidence>
<keyword evidence="5" id="KW-1185">Reference proteome</keyword>
<feature type="region of interest" description="Disordered" evidence="3">
    <location>
        <begin position="256"/>
        <end position="282"/>
    </location>
</feature>
<dbReference type="HAMAP" id="MF_01384">
    <property type="entry name" value="UreD"/>
    <property type="match status" value="1"/>
</dbReference>
<dbReference type="EMBL" id="PDJK01000002">
    <property type="protein sequence ID" value="PFG49045.1"/>
    <property type="molecule type" value="Genomic_DNA"/>
</dbReference>
<protein>
    <recommendedName>
        <fullName evidence="2">Urease accessory protein UreD</fullName>
    </recommendedName>
</protein>
<dbReference type="GO" id="GO:0016151">
    <property type="term" value="F:nickel cation binding"/>
    <property type="evidence" value="ECO:0007669"/>
    <property type="project" value="UniProtKB-UniRule"/>
</dbReference>
<keyword evidence="1 2" id="KW-0143">Chaperone</keyword>
<keyword evidence="2" id="KW-0963">Cytoplasm</keyword>
<comment type="similarity">
    <text evidence="2">Belongs to the UreD family.</text>
</comment>
<gene>
    <name evidence="2" type="primary">ureD</name>
    <name evidence="4" type="ORF">ATK36_4165</name>
</gene>
<evidence type="ECO:0000313" key="5">
    <source>
        <dbReference type="Proteomes" id="UP000243542"/>
    </source>
</evidence>
<comment type="caution">
    <text evidence="4">The sequence shown here is derived from an EMBL/GenBank/DDBJ whole genome shotgun (WGS) entry which is preliminary data.</text>
</comment>
<dbReference type="Pfam" id="PF01774">
    <property type="entry name" value="UreD"/>
    <property type="match status" value="1"/>
</dbReference>
<proteinExistence type="inferred from homology"/>
<accession>A0A2A9FF39</accession>
<dbReference type="AlphaFoldDB" id="A0A2A9FF39"/>
<evidence type="ECO:0000256" key="3">
    <source>
        <dbReference type="SAM" id="MobiDB-lite"/>
    </source>
</evidence>
<dbReference type="Proteomes" id="UP000243542">
    <property type="component" value="Unassembled WGS sequence"/>
</dbReference>
<evidence type="ECO:0000256" key="2">
    <source>
        <dbReference type="HAMAP-Rule" id="MF_01384"/>
    </source>
</evidence>
<sequence>MRAHARLVACFDNGRTVLRELRSMAPLTLFPRRHSGAEAVVHLVNSATAPLGGDELRLEVHVGPGASLRLSGVAAALALPGPRGEPSSSTVDIEVAEGGALEYLPEPTVVTARANHTAILRAELAENSRFHTREVLVLGRAGERPGRLRSIVQVRRGGVPALRQTQTAGEPGLDGALSVLAGHRVLATDLDFGGPARSRGIGRLVVTHPAGRRRHARYRAGDGRRCCHEKALLLEILIRGPYLRWYPARTKTCRPAGAPAGRGTGTIHRQWLPPDENYPAVQ</sequence>
<reference evidence="4 5" key="1">
    <citation type="submission" date="2017-10" db="EMBL/GenBank/DDBJ databases">
        <title>Sequencing the genomes of 1000 actinobacteria strains.</title>
        <authorList>
            <person name="Klenk H.-P."/>
        </authorList>
    </citation>
    <scope>NUCLEOTIDE SEQUENCE [LARGE SCALE GENOMIC DNA]</scope>
    <source>
        <strain evidence="4 5">DSM 46092</strain>
    </source>
</reference>
<evidence type="ECO:0000256" key="1">
    <source>
        <dbReference type="ARBA" id="ARBA00023186"/>
    </source>
</evidence>
<comment type="function">
    <text evidence="2">Required for maturation of urease via the functional incorporation of the urease nickel metallocenter.</text>
</comment>
<dbReference type="InterPro" id="IPR002669">
    <property type="entry name" value="UreD"/>
</dbReference>
<organism evidence="4 5">
    <name type="scientific">Amycolatopsis sulphurea</name>
    <dbReference type="NCBI Taxonomy" id="76022"/>
    <lineage>
        <taxon>Bacteria</taxon>
        <taxon>Bacillati</taxon>
        <taxon>Actinomycetota</taxon>
        <taxon>Actinomycetes</taxon>
        <taxon>Pseudonocardiales</taxon>
        <taxon>Pseudonocardiaceae</taxon>
        <taxon>Amycolatopsis</taxon>
    </lineage>
</organism>
<name>A0A2A9FF39_9PSEU</name>
<comment type="subunit">
    <text evidence="2">UreD, UreF and UreG form a complex that acts as a GTP-hydrolysis-dependent molecular chaperone, activating the urease apoprotein by helping to assemble the nickel containing metallocenter of UreC. The UreE protein probably delivers the nickel.</text>
</comment>